<keyword evidence="1" id="KW-0812">Transmembrane</keyword>
<keyword evidence="1" id="KW-0472">Membrane</keyword>
<sequence>MIKLILRQIAELLFKISLFFVLIYYFVEDRNLADSAYITFLFLIINGFFSLISYMIKRIRKKRQ</sequence>
<dbReference type="AlphaFoldDB" id="A0A1M6YQK7"/>
<evidence type="ECO:0000256" key="1">
    <source>
        <dbReference type="SAM" id="Phobius"/>
    </source>
</evidence>
<evidence type="ECO:0000313" key="3">
    <source>
        <dbReference type="Proteomes" id="UP000184386"/>
    </source>
</evidence>
<proteinExistence type="predicted"/>
<dbReference type="Proteomes" id="UP000184386">
    <property type="component" value="Unassembled WGS sequence"/>
</dbReference>
<dbReference type="EMBL" id="FRAC01000026">
    <property type="protein sequence ID" value="SHL20352.1"/>
    <property type="molecule type" value="Genomic_DNA"/>
</dbReference>
<reference evidence="2 3" key="1">
    <citation type="submission" date="2016-11" db="EMBL/GenBank/DDBJ databases">
        <authorList>
            <person name="Jaros S."/>
            <person name="Januszkiewicz K."/>
            <person name="Wedrychowicz H."/>
        </authorList>
    </citation>
    <scope>NUCLEOTIDE SEQUENCE [LARGE SCALE GENOMIC DNA]</scope>
    <source>
        <strain evidence="2 3">DSM 15929</strain>
    </source>
</reference>
<organism evidence="2 3">
    <name type="scientific">Anaerocolumna jejuensis DSM 15929</name>
    <dbReference type="NCBI Taxonomy" id="1121322"/>
    <lineage>
        <taxon>Bacteria</taxon>
        <taxon>Bacillati</taxon>
        <taxon>Bacillota</taxon>
        <taxon>Clostridia</taxon>
        <taxon>Lachnospirales</taxon>
        <taxon>Lachnospiraceae</taxon>
        <taxon>Anaerocolumna</taxon>
    </lineage>
</organism>
<accession>A0A1M6YQK7</accession>
<name>A0A1M6YQK7_9FIRM</name>
<evidence type="ECO:0000313" key="2">
    <source>
        <dbReference type="EMBL" id="SHL20352.1"/>
    </source>
</evidence>
<keyword evidence="1" id="KW-1133">Transmembrane helix</keyword>
<keyword evidence="3" id="KW-1185">Reference proteome</keyword>
<feature type="transmembrane region" description="Helical" evidence="1">
    <location>
        <begin position="12"/>
        <end position="27"/>
    </location>
</feature>
<protein>
    <submittedName>
        <fullName evidence="2">Uncharacterized protein</fullName>
    </submittedName>
</protein>
<feature type="transmembrane region" description="Helical" evidence="1">
    <location>
        <begin position="39"/>
        <end position="56"/>
    </location>
</feature>
<gene>
    <name evidence="2" type="ORF">SAMN02745136_04348</name>
</gene>